<gene>
    <name evidence="7" type="ORF">WA026_021407</name>
</gene>
<dbReference type="AlphaFoldDB" id="A0AAW1TXS0"/>
<keyword evidence="2" id="KW-0238">DNA-binding</keyword>
<dbReference type="GO" id="GO:0003677">
    <property type="term" value="F:DNA binding"/>
    <property type="evidence" value="ECO:0007669"/>
    <property type="project" value="UniProtKB-KW"/>
</dbReference>
<evidence type="ECO:0000259" key="6">
    <source>
        <dbReference type="PROSITE" id="PS51253"/>
    </source>
</evidence>
<proteinExistence type="predicted"/>
<dbReference type="InterPro" id="IPR004875">
    <property type="entry name" value="DDE_SF_endonuclease_dom"/>
</dbReference>
<protein>
    <recommendedName>
        <fullName evidence="6">HTH CENPB-type domain-containing protein</fullName>
    </recommendedName>
</protein>
<evidence type="ECO:0000256" key="2">
    <source>
        <dbReference type="ARBA" id="ARBA00023125"/>
    </source>
</evidence>
<feature type="compositionally biased region" description="Basic residues" evidence="5">
    <location>
        <begin position="498"/>
        <end position="511"/>
    </location>
</feature>
<evidence type="ECO:0000256" key="5">
    <source>
        <dbReference type="SAM" id="MobiDB-lite"/>
    </source>
</evidence>
<dbReference type="PANTHER" id="PTHR19303:SF74">
    <property type="entry name" value="POGO TRANSPOSABLE ELEMENT WITH KRAB DOMAIN"/>
    <property type="match status" value="1"/>
</dbReference>
<sequence>MVRNYKKKGTRSGEVDEQAMSKAIDEILINKLSLRKSAAKYQVNAQTLQSRIKKIRKGQDPGDQNRVFESKFASQQVFTKSEEEHLNKYILTCSRMHYGLTCTQVKKLAYEFASVNDIKYHPSWDSNKMAGADWLASFRKRHKNLSLRKPENTSAARSFGFNKTAVNEFFQNLENIYRKHNFTADRILNYDESGISTVLSTPKVFADKSLKQVGQIVSAERGELVTFGGIIAASGNTIPPLFIFPRVHFKDHFLEGAPEGSLGVATRSGWINSNIFVDVLKHIHKHTLCSKENPILLLCDNHESHISIDAINYCRDNGIVCLSFPPHTTHRLQPLDVGVFGPLKSKLKIAFNDWHVSNPGKTLNIYTIPKLTKIPYLESFNGRNITSAYEKTGIWPFNKLIFSDDDFAPVQVYHSNPVTSPNEISVGEELVIAGDELATVSTELVAVPARTPPTLSRDVSPSLLSQHYESTLIDFENPAPSTSKALKTPEMIRPFPKVQKRTQTKKGRSLGKSRIYTDTPEKTRIEELEKNKEMKRLEKERKSKAREIKRALTLLNEDCDKSSKPKERKPKRLKRLVAIVKLMKMSY</sequence>
<dbReference type="InterPro" id="IPR007889">
    <property type="entry name" value="HTH_Psq"/>
</dbReference>
<evidence type="ECO:0000256" key="3">
    <source>
        <dbReference type="ARBA" id="ARBA00023242"/>
    </source>
</evidence>
<feature type="region of interest" description="Disordered" evidence="5">
    <location>
        <begin position="498"/>
        <end position="518"/>
    </location>
</feature>
<keyword evidence="4" id="KW-0175">Coiled coil</keyword>
<dbReference type="EMBL" id="JARQZJ010000016">
    <property type="protein sequence ID" value="KAK9873174.1"/>
    <property type="molecule type" value="Genomic_DNA"/>
</dbReference>
<name>A0AAW1TXS0_9CUCU</name>
<accession>A0AAW1TXS0</accession>
<dbReference type="InterPro" id="IPR036397">
    <property type="entry name" value="RNaseH_sf"/>
</dbReference>
<dbReference type="Gene3D" id="1.10.10.60">
    <property type="entry name" value="Homeodomain-like"/>
    <property type="match status" value="1"/>
</dbReference>
<evidence type="ECO:0000256" key="4">
    <source>
        <dbReference type="SAM" id="Coils"/>
    </source>
</evidence>
<dbReference type="Pfam" id="PF05225">
    <property type="entry name" value="HTH_psq"/>
    <property type="match status" value="1"/>
</dbReference>
<dbReference type="InterPro" id="IPR050863">
    <property type="entry name" value="CenT-Element_Derived"/>
</dbReference>
<feature type="coiled-coil region" evidence="4">
    <location>
        <begin position="525"/>
        <end position="554"/>
    </location>
</feature>
<comment type="subcellular location">
    <subcellularLocation>
        <location evidence="1">Nucleus</location>
    </subcellularLocation>
</comment>
<keyword evidence="3" id="KW-0539">Nucleus</keyword>
<dbReference type="Pfam" id="PF03184">
    <property type="entry name" value="DDE_1"/>
    <property type="match status" value="1"/>
</dbReference>
<dbReference type="PANTHER" id="PTHR19303">
    <property type="entry name" value="TRANSPOSON"/>
    <property type="match status" value="1"/>
</dbReference>
<dbReference type="PROSITE" id="PS51253">
    <property type="entry name" value="HTH_CENPB"/>
    <property type="match status" value="1"/>
</dbReference>
<keyword evidence="8" id="KW-1185">Reference proteome</keyword>
<dbReference type="Gene3D" id="3.30.420.10">
    <property type="entry name" value="Ribonuclease H-like superfamily/Ribonuclease H"/>
    <property type="match status" value="1"/>
</dbReference>
<dbReference type="Proteomes" id="UP001431783">
    <property type="component" value="Unassembled WGS sequence"/>
</dbReference>
<reference evidence="7 8" key="1">
    <citation type="submission" date="2023-03" db="EMBL/GenBank/DDBJ databases">
        <title>Genome insight into feeding habits of ladybird beetles.</title>
        <authorList>
            <person name="Li H.-S."/>
            <person name="Huang Y.-H."/>
            <person name="Pang H."/>
        </authorList>
    </citation>
    <scope>NUCLEOTIDE SEQUENCE [LARGE SCALE GENOMIC DNA]</scope>
    <source>
        <strain evidence="7">SYSU_2023b</strain>
        <tissue evidence="7">Whole body</tissue>
    </source>
</reference>
<organism evidence="7 8">
    <name type="scientific">Henosepilachna vigintioctopunctata</name>
    <dbReference type="NCBI Taxonomy" id="420089"/>
    <lineage>
        <taxon>Eukaryota</taxon>
        <taxon>Metazoa</taxon>
        <taxon>Ecdysozoa</taxon>
        <taxon>Arthropoda</taxon>
        <taxon>Hexapoda</taxon>
        <taxon>Insecta</taxon>
        <taxon>Pterygota</taxon>
        <taxon>Neoptera</taxon>
        <taxon>Endopterygota</taxon>
        <taxon>Coleoptera</taxon>
        <taxon>Polyphaga</taxon>
        <taxon>Cucujiformia</taxon>
        <taxon>Coccinelloidea</taxon>
        <taxon>Coccinellidae</taxon>
        <taxon>Epilachninae</taxon>
        <taxon>Epilachnini</taxon>
        <taxon>Henosepilachna</taxon>
    </lineage>
</organism>
<evidence type="ECO:0000313" key="8">
    <source>
        <dbReference type="Proteomes" id="UP001431783"/>
    </source>
</evidence>
<dbReference type="Pfam" id="PF03221">
    <property type="entry name" value="HTH_Tnp_Tc5"/>
    <property type="match status" value="1"/>
</dbReference>
<dbReference type="GO" id="GO:0005634">
    <property type="term" value="C:nucleus"/>
    <property type="evidence" value="ECO:0007669"/>
    <property type="project" value="UniProtKB-SubCell"/>
</dbReference>
<evidence type="ECO:0000256" key="1">
    <source>
        <dbReference type="ARBA" id="ARBA00004123"/>
    </source>
</evidence>
<dbReference type="InterPro" id="IPR006600">
    <property type="entry name" value="HTH_CenpB_DNA-bd_dom"/>
</dbReference>
<feature type="domain" description="HTH CENPB-type" evidence="6">
    <location>
        <begin position="70"/>
        <end position="148"/>
    </location>
</feature>
<evidence type="ECO:0000313" key="7">
    <source>
        <dbReference type="EMBL" id="KAK9873174.1"/>
    </source>
</evidence>
<comment type="caution">
    <text evidence="7">The sequence shown here is derived from an EMBL/GenBank/DDBJ whole genome shotgun (WGS) entry which is preliminary data.</text>
</comment>